<dbReference type="EC" id="2.3.1.181" evidence="5 6"/>
<evidence type="ECO:0000313" key="11">
    <source>
        <dbReference type="EMBL" id="ETO91707.1"/>
    </source>
</evidence>
<sequence length="209" mass="23945">MDIIIEKKPIYYPTAIAYMQERVNQILSKSGQELLWFLEHESVYTYGASYQNQLSCIDDVPVIPSSRGGKLTYHGPGQQIIYLLLDLKRRKACDIHQYINSLEMCIIDILHALGIEGIQHQEHRGVWVYDSNHNLNKIAAIGIKISRWITYHGVAINIKNALMKYYSNISPCGIKELGVTSLENLGINIESQKIRDLIVSKFRKNFYCA</sequence>
<keyword evidence="12" id="KW-1185">Reference proteome</keyword>
<evidence type="ECO:0000256" key="1">
    <source>
        <dbReference type="ARBA" id="ARBA00004821"/>
    </source>
</evidence>
<dbReference type="SUPFAM" id="SSF55681">
    <property type="entry name" value="Class II aaRS and biotin synthetases"/>
    <property type="match status" value="1"/>
</dbReference>
<accession>W2V248</accession>
<dbReference type="PROSITE" id="PS01313">
    <property type="entry name" value="LIPB"/>
    <property type="match status" value="1"/>
</dbReference>
<feature type="binding site" evidence="5 8">
    <location>
        <begin position="153"/>
        <end position="155"/>
    </location>
    <ligand>
        <name>substrate</name>
    </ligand>
</feature>
<comment type="catalytic activity">
    <reaction evidence="5 6">
        <text>octanoyl-[ACP] + L-lysyl-[protein] = N(6)-octanoyl-L-lysyl-[protein] + holo-[ACP] + H(+)</text>
        <dbReference type="Rhea" id="RHEA:17665"/>
        <dbReference type="Rhea" id="RHEA-COMP:9636"/>
        <dbReference type="Rhea" id="RHEA-COMP:9685"/>
        <dbReference type="Rhea" id="RHEA-COMP:9752"/>
        <dbReference type="Rhea" id="RHEA-COMP:9928"/>
        <dbReference type="ChEBI" id="CHEBI:15378"/>
        <dbReference type="ChEBI" id="CHEBI:29969"/>
        <dbReference type="ChEBI" id="CHEBI:64479"/>
        <dbReference type="ChEBI" id="CHEBI:78463"/>
        <dbReference type="ChEBI" id="CHEBI:78809"/>
        <dbReference type="EC" id="2.3.1.181"/>
    </reaction>
</comment>
<keyword evidence="3 5" id="KW-0012">Acyltransferase</keyword>
<comment type="similarity">
    <text evidence="5 6">Belongs to the LipB family.</text>
</comment>
<evidence type="ECO:0000256" key="8">
    <source>
        <dbReference type="PIRSR" id="PIRSR016262-2"/>
    </source>
</evidence>
<dbReference type="AlphaFoldDB" id="W2V248"/>
<organism evidence="11 12">
    <name type="scientific">Candidatus Xenolissoclinum pacificiensis L6</name>
    <dbReference type="NCBI Taxonomy" id="1401685"/>
    <lineage>
        <taxon>Bacteria</taxon>
        <taxon>Pseudomonadati</taxon>
        <taxon>Pseudomonadota</taxon>
        <taxon>Alphaproteobacteria</taxon>
        <taxon>Rickettsiales</taxon>
        <taxon>Anaplasmataceae</taxon>
        <taxon>Candidatus Xenolissoclinum</taxon>
    </lineage>
</organism>
<dbReference type="Pfam" id="PF21948">
    <property type="entry name" value="LplA-B_cat"/>
    <property type="match status" value="1"/>
</dbReference>
<dbReference type="HAMAP" id="MF_00013">
    <property type="entry name" value="LipB"/>
    <property type="match status" value="1"/>
</dbReference>
<dbReference type="GO" id="GO:0009249">
    <property type="term" value="P:protein lipoylation"/>
    <property type="evidence" value="ECO:0007669"/>
    <property type="project" value="InterPro"/>
</dbReference>
<dbReference type="STRING" id="1401685.P857_879"/>
<comment type="subcellular location">
    <subcellularLocation>
        <location evidence="5">Cytoplasm</location>
    </subcellularLocation>
</comment>
<evidence type="ECO:0000313" key="12">
    <source>
        <dbReference type="Proteomes" id="UP000018951"/>
    </source>
</evidence>
<evidence type="ECO:0000256" key="5">
    <source>
        <dbReference type="HAMAP-Rule" id="MF_00013"/>
    </source>
</evidence>
<feature type="binding site" evidence="5 8">
    <location>
        <begin position="67"/>
        <end position="74"/>
    </location>
    <ligand>
        <name>substrate</name>
    </ligand>
</feature>
<keyword evidence="5" id="KW-0963">Cytoplasm</keyword>
<dbReference type="InterPro" id="IPR004143">
    <property type="entry name" value="BPL_LPL_catalytic"/>
</dbReference>
<evidence type="ECO:0000256" key="2">
    <source>
        <dbReference type="ARBA" id="ARBA00022679"/>
    </source>
</evidence>
<evidence type="ECO:0000256" key="6">
    <source>
        <dbReference type="PIRNR" id="PIRNR016262"/>
    </source>
</evidence>
<evidence type="ECO:0000256" key="7">
    <source>
        <dbReference type="PIRSR" id="PIRSR016262-1"/>
    </source>
</evidence>
<evidence type="ECO:0000259" key="10">
    <source>
        <dbReference type="PROSITE" id="PS51733"/>
    </source>
</evidence>
<protein>
    <recommendedName>
        <fullName evidence="5 6">Octanoyltransferase</fullName>
        <ecNumber evidence="5 6">2.3.1.181</ecNumber>
    </recommendedName>
    <alternativeName>
        <fullName evidence="5">Lipoate-protein ligase B</fullName>
    </alternativeName>
    <alternativeName>
        <fullName evidence="5">Lipoyl/octanoyl transferase</fullName>
    </alternativeName>
    <alternativeName>
        <fullName evidence="5">Octanoyl-[acyl-carrier-protein]-protein N-octanoyltransferase</fullName>
    </alternativeName>
</protein>
<comment type="miscellaneous">
    <text evidence="5">In the reaction, the free carboxyl group of octanoic acid is attached via an amide linkage to the epsilon-amino group of a specific lysine residue of lipoyl domains of lipoate-dependent enzymes.</text>
</comment>
<keyword evidence="2 5" id="KW-0808">Transferase</keyword>
<dbReference type="UniPathway" id="UPA00538">
    <property type="reaction ID" value="UER00592"/>
</dbReference>
<dbReference type="InterPro" id="IPR045864">
    <property type="entry name" value="aa-tRNA-synth_II/BPL/LPL"/>
</dbReference>
<comment type="pathway">
    <text evidence="1 5 6">Protein modification; protein lipoylation via endogenous pathway; protein N(6)-(lipoyl)lysine from octanoyl-[acyl-carrier-protein]: step 1/2.</text>
</comment>
<proteinExistence type="inferred from homology"/>
<dbReference type="PROSITE" id="PS51733">
    <property type="entry name" value="BPL_LPL_CATALYTIC"/>
    <property type="match status" value="1"/>
</dbReference>
<feature type="domain" description="BPL/LPL catalytic" evidence="10">
    <location>
        <begin position="29"/>
        <end position="209"/>
    </location>
</feature>
<dbReference type="InterPro" id="IPR020605">
    <property type="entry name" value="Octanoyltransferase_CS"/>
</dbReference>
<evidence type="ECO:0000256" key="9">
    <source>
        <dbReference type="PIRSR" id="PIRSR016262-3"/>
    </source>
</evidence>
<gene>
    <name evidence="5 11" type="primary">lipB</name>
    <name evidence="11" type="ORF">P857_879</name>
</gene>
<reference evidence="11 12" key="1">
    <citation type="journal article" date="2013" name="PLoS ONE">
        <title>Bacterial endosymbiosis in a chordate host: long-term co-evolution and conservation of secondary metabolism.</title>
        <authorList>
            <person name="Kwan J.C."/>
            <person name="Schmidt E.W."/>
        </authorList>
    </citation>
    <scope>NUCLEOTIDE SEQUENCE [LARGE SCALE GENOMIC DNA]</scope>
    <source>
        <strain evidence="12">L6</strain>
    </source>
</reference>
<dbReference type="Gene3D" id="3.30.930.10">
    <property type="entry name" value="Bira Bifunctional Protein, Domain 2"/>
    <property type="match status" value="1"/>
</dbReference>
<feature type="site" description="Lowers pKa of active site Cys" evidence="5 9">
    <location>
        <position position="137"/>
    </location>
</feature>
<dbReference type="NCBIfam" id="NF010925">
    <property type="entry name" value="PRK14345.1"/>
    <property type="match status" value="1"/>
</dbReference>
<comment type="caution">
    <text evidence="11">The sequence shown here is derived from an EMBL/GenBank/DDBJ whole genome shotgun (WGS) entry which is preliminary data.</text>
</comment>
<dbReference type="Proteomes" id="UP000018951">
    <property type="component" value="Unassembled WGS sequence"/>
</dbReference>
<feature type="active site" description="Acyl-thioester intermediate" evidence="5 7">
    <location>
        <position position="172"/>
    </location>
</feature>
<dbReference type="EMBL" id="AXCJ01000001">
    <property type="protein sequence ID" value="ETO91707.1"/>
    <property type="molecule type" value="Genomic_DNA"/>
</dbReference>
<dbReference type="PIRSF" id="PIRSF016262">
    <property type="entry name" value="LPLase"/>
    <property type="match status" value="1"/>
</dbReference>
<dbReference type="CDD" id="cd16444">
    <property type="entry name" value="LipB"/>
    <property type="match status" value="1"/>
</dbReference>
<dbReference type="PANTHER" id="PTHR10993">
    <property type="entry name" value="OCTANOYLTRANSFERASE"/>
    <property type="match status" value="1"/>
</dbReference>
<dbReference type="PANTHER" id="PTHR10993:SF7">
    <property type="entry name" value="LIPOYLTRANSFERASE 2, MITOCHONDRIAL-RELATED"/>
    <property type="match status" value="1"/>
</dbReference>
<evidence type="ECO:0000256" key="3">
    <source>
        <dbReference type="ARBA" id="ARBA00023315"/>
    </source>
</evidence>
<dbReference type="GO" id="GO:0033819">
    <property type="term" value="F:lipoyl(octanoyl) transferase activity"/>
    <property type="evidence" value="ECO:0007669"/>
    <property type="project" value="UniProtKB-EC"/>
</dbReference>
<dbReference type="InterPro" id="IPR000544">
    <property type="entry name" value="Octanoyltransferase"/>
</dbReference>
<feature type="binding site" evidence="5 8">
    <location>
        <begin position="140"/>
        <end position="142"/>
    </location>
    <ligand>
        <name>substrate</name>
    </ligand>
</feature>
<dbReference type="NCBIfam" id="TIGR00214">
    <property type="entry name" value="lipB"/>
    <property type="match status" value="1"/>
</dbReference>
<name>W2V248_9RICK</name>
<dbReference type="PATRIC" id="fig|1401685.3.peg.112"/>
<evidence type="ECO:0000256" key="4">
    <source>
        <dbReference type="ARBA" id="ARBA00024732"/>
    </source>
</evidence>
<comment type="function">
    <text evidence="4 5 6">Catalyzes the transfer of endogenously produced octanoic acid from octanoyl-acyl-carrier-protein onto the lipoyl domains of lipoate-dependent enzymes. Lipoyl-ACP can also act as a substrate although octanoyl-ACP is likely to be the physiological substrate.</text>
</comment>
<dbReference type="GO" id="GO:0005737">
    <property type="term" value="C:cytoplasm"/>
    <property type="evidence" value="ECO:0007669"/>
    <property type="project" value="UniProtKB-SubCell"/>
</dbReference>